<dbReference type="InterPro" id="IPR046335">
    <property type="entry name" value="LacI/GalR-like_sensor"/>
</dbReference>
<evidence type="ECO:0000313" key="6">
    <source>
        <dbReference type="Proteomes" id="UP000280008"/>
    </source>
</evidence>
<name>A0A495IA92_9MICO</name>
<dbReference type="AlphaFoldDB" id="A0A495IA92"/>
<dbReference type="Pfam" id="PF13377">
    <property type="entry name" value="Peripla_BP_3"/>
    <property type="match status" value="1"/>
</dbReference>
<gene>
    <name evidence="5" type="ORF">C8E83_0005</name>
</gene>
<evidence type="ECO:0000313" key="5">
    <source>
        <dbReference type="EMBL" id="RKR72924.1"/>
    </source>
</evidence>
<evidence type="ECO:0000256" key="3">
    <source>
        <dbReference type="ARBA" id="ARBA00023163"/>
    </source>
</evidence>
<accession>A0A495IA92</accession>
<sequence length="332" mass="35480">MRDVAARAGVSVKTVSNFFNDYPHMRPETRARIAAAVEELDYRVNASARSLRAGRSGMIALIVPELQAYFAELAQDVIEAAAPHGLTVLVETTSGDREREIEALAGARRQRIDGAIFDPLALGPDDVEHVRTGLPLVIIGERQFDGLADHVLIADVEVARTAMTHLLETGRRRILVVGSARTTPSHTAALRTRGCDLALRDAGLELDPGLIAAAVPWTRAGGADAVTEALGSGTRFDAVLAFNDILALGAQFALFEAGLRVPEDVAVVGIDDTEDARYATPQLTSISPGRAEIARRAVDLLVDRIASPGEPFVQVTVDYELKVRRSSSSASS</sequence>
<dbReference type="OrthoDB" id="2854648at2"/>
<organism evidence="5 6">
    <name type="scientific">Frondihabitans australicus</name>
    <dbReference type="NCBI Taxonomy" id="386892"/>
    <lineage>
        <taxon>Bacteria</taxon>
        <taxon>Bacillati</taxon>
        <taxon>Actinomycetota</taxon>
        <taxon>Actinomycetes</taxon>
        <taxon>Micrococcales</taxon>
        <taxon>Microbacteriaceae</taxon>
        <taxon>Frondihabitans</taxon>
    </lineage>
</organism>
<dbReference type="PANTHER" id="PTHR30146:SF109">
    <property type="entry name" value="HTH-TYPE TRANSCRIPTIONAL REGULATOR GALS"/>
    <property type="match status" value="1"/>
</dbReference>
<dbReference type="CDD" id="cd06267">
    <property type="entry name" value="PBP1_LacI_sugar_binding-like"/>
    <property type="match status" value="1"/>
</dbReference>
<protein>
    <submittedName>
        <fullName evidence="5">LacI family transcriptional regulator</fullName>
    </submittedName>
</protein>
<dbReference type="PROSITE" id="PS50932">
    <property type="entry name" value="HTH_LACI_2"/>
    <property type="match status" value="1"/>
</dbReference>
<dbReference type="EMBL" id="RBKS01000001">
    <property type="protein sequence ID" value="RKR72924.1"/>
    <property type="molecule type" value="Genomic_DNA"/>
</dbReference>
<dbReference type="Gene3D" id="3.40.50.2300">
    <property type="match status" value="2"/>
</dbReference>
<dbReference type="Proteomes" id="UP000280008">
    <property type="component" value="Unassembled WGS sequence"/>
</dbReference>
<dbReference type="SUPFAM" id="SSF53822">
    <property type="entry name" value="Periplasmic binding protein-like I"/>
    <property type="match status" value="1"/>
</dbReference>
<dbReference type="Pfam" id="PF00356">
    <property type="entry name" value="LacI"/>
    <property type="match status" value="1"/>
</dbReference>
<dbReference type="SMART" id="SM00354">
    <property type="entry name" value="HTH_LACI"/>
    <property type="match status" value="1"/>
</dbReference>
<dbReference type="PANTHER" id="PTHR30146">
    <property type="entry name" value="LACI-RELATED TRANSCRIPTIONAL REPRESSOR"/>
    <property type="match status" value="1"/>
</dbReference>
<keyword evidence="6" id="KW-1185">Reference proteome</keyword>
<keyword evidence="3" id="KW-0804">Transcription</keyword>
<reference evidence="5 6" key="1">
    <citation type="submission" date="2018-10" db="EMBL/GenBank/DDBJ databases">
        <title>Sequencing the genomes of 1000 actinobacteria strains.</title>
        <authorList>
            <person name="Klenk H.-P."/>
        </authorList>
    </citation>
    <scope>NUCLEOTIDE SEQUENCE [LARGE SCALE GENOMIC DNA]</scope>
    <source>
        <strain evidence="5 6">DSM 17894</strain>
    </source>
</reference>
<dbReference type="GO" id="GO:0000976">
    <property type="term" value="F:transcription cis-regulatory region binding"/>
    <property type="evidence" value="ECO:0007669"/>
    <property type="project" value="TreeGrafter"/>
</dbReference>
<dbReference type="Gene3D" id="1.10.260.40">
    <property type="entry name" value="lambda repressor-like DNA-binding domains"/>
    <property type="match status" value="1"/>
</dbReference>
<dbReference type="InterPro" id="IPR000843">
    <property type="entry name" value="HTH_LacI"/>
</dbReference>
<keyword evidence="2" id="KW-0238">DNA-binding</keyword>
<proteinExistence type="predicted"/>
<evidence type="ECO:0000256" key="2">
    <source>
        <dbReference type="ARBA" id="ARBA00023125"/>
    </source>
</evidence>
<feature type="domain" description="HTH lacI-type" evidence="4">
    <location>
        <begin position="1"/>
        <end position="53"/>
    </location>
</feature>
<evidence type="ECO:0000259" key="4">
    <source>
        <dbReference type="PROSITE" id="PS50932"/>
    </source>
</evidence>
<keyword evidence="1" id="KW-0805">Transcription regulation</keyword>
<dbReference type="InterPro" id="IPR010982">
    <property type="entry name" value="Lambda_DNA-bd_dom_sf"/>
</dbReference>
<dbReference type="InterPro" id="IPR028082">
    <property type="entry name" value="Peripla_BP_I"/>
</dbReference>
<dbReference type="CDD" id="cd01392">
    <property type="entry name" value="HTH_LacI"/>
    <property type="match status" value="1"/>
</dbReference>
<dbReference type="SUPFAM" id="SSF47413">
    <property type="entry name" value="lambda repressor-like DNA-binding domains"/>
    <property type="match status" value="1"/>
</dbReference>
<evidence type="ECO:0000256" key="1">
    <source>
        <dbReference type="ARBA" id="ARBA00023015"/>
    </source>
</evidence>
<dbReference type="GO" id="GO:0003700">
    <property type="term" value="F:DNA-binding transcription factor activity"/>
    <property type="evidence" value="ECO:0007669"/>
    <property type="project" value="TreeGrafter"/>
</dbReference>
<comment type="caution">
    <text evidence="5">The sequence shown here is derived from an EMBL/GenBank/DDBJ whole genome shotgun (WGS) entry which is preliminary data.</text>
</comment>